<evidence type="ECO:0000313" key="10">
    <source>
        <dbReference type="Proteomes" id="UP000467840"/>
    </source>
</evidence>
<evidence type="ECO:0000259" key="7">
    <source>
        <dbReference type="SMART" id="SM00645"/>
    </source>
</evidence>
<dbReference type="Pfam" id="PF08246">
    <property type="entry name" value="Inhibitor_I29"/>
    <property type="match status" value="1"/>
</dbReference>
<comment type="similarity">
    <text evidence="1">Belongs to the peptidase C1 family.</text>
</comment>
<protein>
    <recommendedName>
        <fullName evidence="11">Cysteine proteinase</fullName>
    </recommendedName>
</protein>
<evidence type="ECO:0000256" key="4">
    <source>
        <dbReference type="ARBA" id="ARBA00022807"/>
    </source>
</evidence>
<keyword evidence="5" id="KW-1015">Disulfide bond</keyword>
<proteinExistence type="inferred from homology"/>
<feature type="domain" description="Cathepsin propeptide inhibitor" evidence="8">
    <location>
        <begin position="5"/>
        <end position="62"/>
    </location>
</feature>
<dbReference type="SUPFAM" id="SSF54001">
    <property type="entry name" value="Cysteine proteinases"/>
    <property type="match status" value="1"/>
</dbReference>
<accession>A0A6A6L2C8</accession>
<keyword evidence="2" id="KW-0645">Protease</keyword>
<name>A0A6A6L2C8_HEVBR</name>
<dbReference type="GO" id="GO:0008234">
    <property type="term" value="F:cysteine-type peptidase activity"/>
    <property type="evidence" value="ECO:0007669"/>
    <property type="project" value="UniProtKB-KW"/>
</dbReference>
<dbReference type="InterPro" id="IPR000668">
    <property type="entry name" value="Peptidase_C1A_C"/>
</dbReference>
<dbReference type="InterPro" id="IPR039417">
    <property type="entry name" value="Peptidase_C1A_papain-like"/>
</dbReference>
<feature type="domain" description="Peptidase C1A papain C-terminal" evidence="7">
    <location>
        <begin position="91"/>
        <end position="271"/>
    </location>
</feature>
<dbReference type="Pfam" id="PF00112">
    <property type="entry name" value="Peptidase_C1"/>
    <property type="match status" value="1"/>
</dbReference>
<keyword evidence="4" id="KW-0788">Thiol protease</keyword>
<evidence type="ECO:0000256" key="3">
    <source>
        <dbReference type="ARBA" id="ARBA00022801"/>
    </source>
</evidence>
<dbReference type="SMART" id="SM00848">
    <property type="entry name" value="Inhibitor_I29"/>
    <property type="match status" value="1"/>
</dbReference>
<dbReference type="EMBL" id="JAAGAX010000013">
    <property type="protein sequence ID" value="KAF2295064.1"/>
    <property type="molecule type" value="Genomic_DNA"/>
</dbReference>
<gene>
    <name evidence="9" type="ORF">GH714_031326</name>
</gene>
<organism evidence="9 10">
    <name type="scientific">Hevea brasiliensis</name>
    <name type="common">Para rubber tree</name>
    <name type="synonym">Siphonia brasiliensis</name>
    <dbReference type="NCBI Taxonomy" id="3981"/>
    <lineage>
        <taxon>Eukaryota</taxon>
        <taxon>Viridiplantae</taxon>
        <taxon>Streptophyta</taxon>
        <taxon>Embryophyta</taxon>
        <taxon>Tracheophyta</taxon>
        <taxon>Spermatophyta</taxon>
        <taxon>Magnoliopsida</taxon>
        <taxon>eudicotyledons</taxon>
        <taxon>Gunneridae</taxon>
        <taxon>Pentapetalae</taxon>
        <taxon>rosids</taxon>
        <taxon>fabids</taxon>
        <taxon>Malpighiales</taxon>
        <taxon>Euphorbiaceae</taxon>
        <taxon>Crotonoideae</taxon>
        <taxon>Micrandreae</taxon>
        <taxon>Hevea</taxon>
    </lineage>
</organism>
<dbReference type="SMART" id="SM00645">
    <property type="entry name" value="Pept_C1"/>
    <property type="match status" value="1"/>
</dbReference>
<evidence type="ECO:0000313" key="9">
    <source>
        <dbReference type="EMBL" id="KAF2295064.1"/>
    </source>
</evidence>
<keyword evidence="10" id="KW-1185">Reference proteome</keyword>
<keyword evidence="6" id="KW-0325">Glycoprotein</keyword>
<dbReference type="InterPro" id="IPR038765">
    <property type="entry name" value="Papain-like_cys_pep_sf"/>
</dbReference>
<dbReference type="InterPro" id="IPR013201">
    <property type="entry name" value="Prot_inhib_I29"/>
</dbReference>
<evidence type="ECO:0000256" key="6">
    <source>
        <dbReference type="ARBA" id="ARBA00023180"/>
    </source>
</evidence>
<evidence type="ECO:0008006" key="11">
    <source>
        <dbReference type="Google" id="ProtNLM"/>
    </source>
</evidence>
<evidence type="ECO:0000256" key="2">
    <source>
        <dbReference type="ARBA" id="ARBA00022670"/>
    </source>
</evidence>
<sequence length="271" mass="30639">MSERHEEWMAKYGRVYENAEEKQKRFKIFKKNIKMIESFNAAGDKPFNVSVNKFADLTHEEFKKFYPGSTPPLHQILSNVSFLNYESTTAVSDSLDWRVRNGVTLVREQGPNCGSCWSFSALAAVESSYLLKYGDPYDLSEQQLMECDYTDHNRACNMGYMTEAYDYIIANGGVTTEQNYPYVAGRQYCDRIKAAQPVAQLAYYQLVPPNSEAALIQAVNMAPVSVGLSGDETFFHHYTGGIITAQHCNPTFNHAALLIGYDTDPSGQDYW</sequence>
<dbReference type="Gene3D" id="3.90.70.10">
    <property type="entry name" value="Cysteine proteinases"/>
    <property type="match status" value="1"/>
</dbReference>
<dbReference type="PANTHER" id="PTHR12411">
    <property type="entry name" value="CYSTEINE PROTEASE FAMILY C1-RELATED"/>
    <property type="match status" value="1"/>
</dbReference>
<evidence type="ECO:0000256" key="5">
    <source>
        <dbReference type="ARBA" id="ARBA00023157"/>
    </source>
</evidence>
<evidence type="ECO:0000256" key="1">
    <source>
        <dbReference type="ARBA" id="ARBA00008455"/>
    </source>
</evidence>
<keyword evidence="3" id="KW-0378">Hydrolase</keyword>
<dbReference type="GO" id="GO:0006508">
    <property type="term" value="P:proteolysis"/>
    <property type="evidence" value="ECO:0007669"/>
    <property type="project" value="UniProtKB-KW"/>
</dbReference>
<reference evidence="9 10" key="1">
    <citation type="journal article" date="2020" name="Mol. Plant">
        <title>The Chromosome-Based Rubber Tree Genome Provides New Insights into Spurge Genome Evolution and Rubber Biosynthesis.</title>
        <authorList>
            <person name="Liu J."/>
            <person name="Shi C."/>
            <person name="Shi C.C."/>
            <person name="Li W."/>
            <person name="Zhang Q.J."/>
            <person name="Zhang Y."/>
            <person name="Li K."/>
            <person name="Lu H.F."/>
            <person name="Shi C."/>
            <person name="Zhu S.T."/>
            <person name="Xiao Z.Y."/>
            <person name="Nan H."/>
            <person name="Yue Y."/>
            <person name="Zhu X.G."/>
            <person name="Wu Y."/>
            <person name="Hong X.N."/>
            <person name="Fan G.Y."/>
            <person name="Tong Y."/>
            <person name="Zhang D."/>
            <person name="Mao C.L."/>
            <person name="Liu Y.L."/>
            <person name="Hao S.J."/>
            <person name="Liu W.Q."/>
            <person name="Lv M.Q."/>
            <person name="Zhang H.B."/>
            <person name="Liu Y."/>
            <person name="Hu-Tang G.R."/>
            <person name="Wang J.P."/>
            <person name="Wang J.H."/>
            <person name="Sun Y.H."/>
            <person name="Ni S.B."/>
            <person name="Chen W.B."/>
            <person name="Zhang X.C."/>
            <person name="Jiao Y.N."/>
            <person name="Eichler E.E."/>
            <person name="Li G.H."/>
            <person name="Liu X."/>
            <person name="Gao L.Z."/>
        </authorList>
    </citation>
    <scope>NUCLEOTIDE SEQUENCE [LARGE SCALE GENOMIC DNA]</scope>
    <source>
        <strain evidence="10">cv. GT1</strain>
        <tissue evidence="9">Leaf</tissue>
    </source>
</reference>
<dbReference type="InterPro" id="IPR013128">
    <property type="entry name" value="Peptidase_C1A"/>
</dbReference>
<dbReference type="Proteomes" id="UP000467840">
    <property type="component" value="Chromosome 7"/>
</dbReference>
<dbReference type="AlphaFoldDB" id="A0A6A6L2C8"/>
<comment type="caution">
    <text evidence="9">The sequence shown here is derived from an EMBL/GenBank/DDBJ whole genome shotgun (WGS) entry which is preliminary data.</text>
</comment>
<dbReference type="CDD" id="cd02248">
    <property type="entry name" value="Peptidase_C1A"/>
    <property type="match status" value="1"/>
</dbReference>
<evidence type="ECO:0000259" key="8">
    <source>
        <dbReference type="SMART" id="SM00848"/>
    </source>
</evidence>